<accession>A0A0J0XHN7</accession>
<gene>
    <name evidence="2" type="ORF">CC85DRAFT_329809</name>
</gene>
<feature type="region of interest" description="Disordered" evidence="1">
    <location>
        <begin position="1"/>
        <end position="28"/>
    </location>
</feature>
<dbReference type="Proteomes" id="UP000053611">
    <property type="component" value="Unassembled WGS sequence"/>
</dbReference>
<sequence>MQSHRGPATLRRGSQSEEHALSPAQKQTVHEWELKHGVVPLDAAHPHAAVEEKMAGAEKRGPVAPRRGSMVESAPLSPTQVATVHEWELKHGIVMLESRETMEVDAA</sequence>
<evidence type="ECO:0000313" key="2">
    <source>
        <dbReference type="EMBL" id="KLT40522.1"/>
    </source>
</evidence>
<protein>
    <submittedName>
        <fullName evidence="2">Uncharacterized protein</fullName>
    </submittedName>
</protein>
<name>A0A0J0XHN7_9TREE</name>
<evidence type="ECO:0000256" key="1">
    <source>
        <dbReference type="SAM" id="MobiDB-lite"/>
    </source>
</evidence>
<organism evidence="2 3">
    <name type="scientific">Cutaneotrichosporon oleaginosum</name>
    <dbReference type="NCBI Taxonomy" id="879819"/>
    <lineage>
        <taxon>Eukaryota</taxon>
        <taxon>Fungi</taxon>
        <taxon>Dikarya</taxon>
        <taxon>Basidiomycota</taxon>
        <taxon>Agaricomycotina</taxon>
        <taxon>Tremellomycetes</taxon>
        <taxon>Trichosporonales</taxon>
        <taxon>Trichosporonaceae</taxon>
        <taxon>Cutaneotrichosporon</taxon>
    </lineage>
</organism>
<feature type="compositionally biased region" description="Basic and acidic residues" evidence="1">
    <location>
        <begin position="52"/>
        <end position="61"/>
    </location>
</feature>
<dbReference type="EMBL" id="KQ087233">
    <property type="protein sequence ID" value="KLT40522.1"/>
    <property type="molecule type" value="Genomic_DNA"/>
</dbReference>
<dbReference type="AlphaFoldDB" id="A0A0J0XHN7"/>
<feature type="region of interest" description="Disordered" evidence="1">
    <location>
        <begin position="52"/>
        <end position="77"/>
    </location>
</feature>
<keyword evidence="3" id="KW-1185">Reference proteome</keyword>
<proteinExistence type="predicted"/>
<reference evidence="2 3" key="1">
    <citation type="submission" date="2015-03" db="EMBL/GenBank/DDBJ databases">
        <title>Genomics and transcriptomics of the oil-accumulating basidiomycete yeast T. oleaginosus allow insights into substrate utilization and the diverse evolutionary trajectories of mating systems in fungi.</title>
        <authorList>
            <consortium name="DOE Joint Genome Institute"/>
            <person name="Kourist R."/>
            <person name="Kracht O."/>
            <person name="Bracharz F."/>
            <person name="Lipzen A."/>
            <person name="Nolan M."/>
            <person name="Ohm R."/>
            <person name="Grigoriev I."/>
            <person name="Sun S."/>
            <person name="Heitman J."/>
            <person name="Bruck T."/>
            <person name="Nowrousian M."/>
        </authorList>
    </citation>
    <scope>NUCLEOTIDE SEQUENCE [LARGE SCALE GENOMIC DNA]</scope>
    <source>
        <strain evidence="2 3">IBC0246</strain>
    </source>
</reference>
<evidence type="ECO:0000313" key="3">
    <source>
        <dbReference type="Proteomes" id="UP000053611"/>
    </source>
</evidence>